<name>A0A2R6WHZ7_MARPO</name>
<evidence type="ECO:0000313" key="2">
    <source>
        <dbReference type="EMBL" id="PTQ33486.1"/>
    </source>
</evidence>
<gene>
    <name evidence="2" type="ORF">MARPO_0088s0032</name>
</gene>
<dbReference type="Proteomes" id="UP000244005">
    <property type="component" value="Unassembled WGS sequence"/>
</dbReference>
<evidence type="ECO:0000313" key="3">
    <source>
        <dbReference type="Proteomes" id="UP000244005"/>
    </source>
</evidence>
<sequence length="111" mass="12031">MAKFDLLSFSLVAVAVAILGLSLQSLSVDAQCDGGCDPKFVLTELKQCQANRTGNCPDYNCCYALGALNNVTNDCICAIAYKYLEPPYTKLYQLFQKCSSGARNVSCLLRA</sequence>
<protein>
    <recommendedName>
        <fullName evidence="4">Bifunctional inhibitor/plant lipid transfer protein/seed storage helical domain-containing protein</fullName>
    </recommendedName>
</protein>
<feature type="signal peptide" evidence="1">
    <location>
        <begin position="1"/>
        <end position="30"/>
    </location>
</feature>
<keyword evidence="1" id="KW-0732">Signal</keyword>
<dbReference type="Gramene" id="Mp7g02560.1">
    <property type="protein sequence ID" value="Mp7g02560.1.cds1"/>
    <property type="gene ID" value="Mp7g02560"/>
</dbReference>
<organism evidence="2 3">
    <name type="scientific">Marchantia polymorpha</name>
    <name type="common">Common liverwort</name>
    <name type="synonym">Marchantia aquatica</name>
    <dbReference type="NCBI Taxonomy" id="3197"/>
    <lineage>
        <taxon>Eukaryota</taxon>
        <taxon>Viridiplantae</taxon>
        <taxon>Streptophyta</taxon>
        <taxon>Embryophyta</taxon>
        <taxon>Marchantiophyta</taxon>
        <taxon>Marchantiopsida</taxon>
        <taxon>Marchantiidae</taxon>
        <taxon>Marchantiales</taxon>
        <taxon>Marchantiaceae</taxon>
        <taxon>Marchantia</taxon>
    </lineage>
</organism>
<accession>A0A2R6WHZ7</accession>
<proteinExistence type="predicted"/>
<evidence type="ECO:0000256" key="1">
    <source>
        <dbReference type="SAM" id="SignalP"/>
    </source>
</evidence>
<dbReference type="EMBL" id="KZ772760">
    <property type="protein sequence ID" value="PTQ33486.1"/>
    <property type="molecule type" value="Genomic_DNA"/>
</dbReference>
<dbReference type="AlphaFoldDB" id="A0A2R6WHZ7"/>
<dbReference type="OrthoDB" id="10292308at2759"/>
<evidence type="ECO:0008006" key="4">
    <source>
        <dbReference type="Google" id="ProtNLM"/>
    </source>
</evidence>
<keyword evidence="3" id="KW-1185">Reference proteome</keyword>
<feature type="chain" id="PRO_5015331361" description="Bifunctional inhibitor/plant lipid transfer protein/seed storage helical domain-containing protein" evidence="1">
    <location>
        <begin position="31"/>
        <end position="111"/>
    </location>
</feature>
<reference evidence="3" key="1">
    <citation type="journal article" date="2017" name="Cell">
        <title>Insights into land plant evolution garnered from the Marchantia polymorpha genome.</title>
        <authorList>
            <person name="Bowman J.L."/>
            <person name="Kohchi T."/>
            <person name="Yamato K.T."/>
            <person name="Jenkins J."/>
            <person name="Shu S."/>
            <person name="Ishizaki K."/>
            <person name="Yamaoka S."/>
            <person name="Nishihama R."/>
            <person name="Nakamura Y."/>
            <person name="Berger F."/>
            <person name="Adam C."/>
            <person name="Aki S.S."/>
            <person name="Althoff F."/>
            <person name="Araki T."/>
            <person name="Arteaga-Vazquez M.A."/>
            <person name="Balasubrmanian S."/>
            <person name="Barry K."/>
            <person name="Bauer D."/>
            <person name="Boehm C.R."/>
            <person name="Briginshaw L."/>
            <person name="Caballero-Perez J."/>
            <person name="Catarino B."/>
            <person name="Chen F."/>
            <person name="Chiyoda S."/>
            <person name="Chovatia M."/>
            <person name="Davies K.M."/>
            <person name="Delmans M."/>
            <person name="Demura T."/>
            <person name="Dierschke T."/>
            <person name="Dolan L."/>
            <person name="Dorantes-Acosta A.E."/>
            <person name="Eklund D.M."/>
            <person name="Florent S.N."/>
            <person name="Flores-Sandoval E."/>
            <person name="Fujiyama A."/>
            <person name="Fukuzawa H."/>
            <person name="Galik B."/>
            <person name="Grimanelli D."/>
            <person name="Grimwood J."/>
            <person name="Grossniklaus U."/>
            <person name="Hamada T."/>
            <person name="Haseloff J."/>
            <person name="Hetherington A.J."/>
            <person name="Higo A."/>
            <person name="Hirakawa Y."/>
            <person name="Hundley H.N."/>
            <person name="Ikeda Y."/>
            <person name="Inoue K."/>
            <person name="Inoue S.I."/>
            <person name="Ishida S."/>
            <person name="Jia Q."/>
            <person name="Kakita M."/>
            <person name="Kanazawa T."/>
            <person name="Kawai Y."/>
            <person name="Kawashima T."/>
            <person name="Kennedy M."/>
            <person name="Kinose K."/>
            <person name="Kinoshita T."/>
            <person name="Kohara Y."/>
            <person name="Koide E."/>
            <person name="Komatsu K."/>
            <person name="Kopischke S."/>
            <person name="Kubo M."/>
            <person name="Kyozuka J."/>
            <person name="Lagercrantz U."/>
            <person name="Lin S.S."/>
            <person name="Lindquist E."/>
            <person name="Lipzen A.M."/>
            <person name="Lu C.W."/>
            <person name="De Luna E."/>
            <person name="Martienssen R.A."/>
            <person name="Minamino N."/>
            <person name="Mizutani M."/>
            <person name="Mizutani M."/>
            <person name="Mochizuki N."/>
            <person name="Monte I."/>
            <person name="Mosher R."/>
            <person name="Nagasaki H."/>
            <person name="Nakagami H."/>
            <person name="Naramoto S."/>
            <person name="Nishitani K."/>
            <person name="Ohtani M."/>
            <person name="Okamoto T."/>
            <person name="Okumura M."/>
            <person name="Phillips J."/>
            <person name="Pollak B."/>
            <person name="Reinders A."/>
            <person name="Rovekamp M."/>
            <person name="Sano R."/>
            <person name="Sawa S."/>
            <person name="Schmid M.W."/>
            <person name="Shirakawa M."/>
            <person name="Solano R."/>
            <person name="Spunde A."/>
            <person name="Suetsugu N."/>
            <person name="Sugano S."/>
            <person name="Sugiyama A."/>
            <person name="Sun R."/>
            <person name="Suzuki Y."/>
            <person name="Takenaka M."/>
            <person name="Takezawa D."/>
            <person name="Tomogane H."/>
            <person name="Tsuzuki M."/>
            <person name="Ueda T."/>
            <person name="Umeda M."/>
            <person name="Ward J.M."/>
            <person name="Watanabe Y."/>
            <person name="Yazaki K."/>
            <person name="Yokoyama R."/>
            <person name="Yoshitake Y."/>
            <person name="Yotsui I."/>
            <person name="Zachgo S."/>
            <person name="Schmutz J."/>
        </authorList>
    </citation>
    <scope>NUCLEOTIDE SEQUENCE [LARGE SCALE GENOMIC DNA]</scope>
    <source>
        <strain evidence="3">Tak-1</strain>
    </source>
</reference>